<proteinExistence type="predicted"/>
<dbReference type="PANTHER" id="PTHR36398:SF1">
    <property type="entry name" value="PLASMA MEMBRANE FUSION PROTEIN"/>
    <property type="match status" value="1"/>
</dbReference>
<dbReference type="Proteomes" id="UP001237642">
    <property type="component" value="Unassembled WGS sequence"/>
</dbReference>
<dbReference type="EMBL" id="JAUIZM010000002">
    <property type="protein sequence ID" value="KAK1395631.1"/>
    <property type="molecule type" value="Genomic_DNA"/>
</dbReference>
<reference evidence="1" key="1">
    <citation type="submission" date="2023-02" db="EMBL/GenBank/DDBJ databases">
        <title>Genome of toxic invasive species Heracleum sosnowskyi carries increased number of genes despite the absence of recent whole-genome duplications.</title>
        <authorList>
            <person name="Schelkunov M."/>
            <person name="Shtratnikova V."/>
            <person name="Makarenko M."/>
            <person name="Klepikova A."/>
            <person name="Omelchenko D."/>
            <person name="Novikova G."/>
            <person name="Obukhova E."/>
            <person name="Bogdanov V."/>
            <person name="Penin A."/>
            <person name="Logacheva M."/>
        </authorList>
    </citation>
    <scope>NUCLEOTIDE SEQUENCE</scope>
    <source>
        <strain evidence="1">Hsosn_3</strain>
        <tissue evidence="1">Leaf</tissue>
    </source>
</reference>
<dbReference type="AlphaFoldDB" id="A0AAD8J1K2"/>
<gene>
    <name evidence="1" type="ORF">POM88_005494</name>
</gene>
<sequence>MTPPIITLIQSTPSTTFPALSPPLHTATSPPPPVQQLHLRRRDAVVLLSIFSLFPSINHPPNASALSFGISGPKDWLREQKKKASKFVLAPIDASRNSLQFAYSSLTNGKLEYTAKDLEDVQKLLKSAARDCIIEDRDSLVTFQANTGVEVCTFKLVVNNAASLLDDKDPVKLEAEAKLSNLVRSFTSLSGVANAADIQLASNRQKMADALMDTISSLNSFEQGIKDCLEI</sequence>
<comment type="caution">
    <text evidence="1">The sequence shown here is derived from an EMBL/GenBank/DDBJ whole genome shotgun (WGS) entry which is preliminary data.</text>
</comment>
<keyword evidence="2" id="KW-1185">Reference proteome</keyword>
<protein>
    <submittedName>
        <fullName evidence="1">Plasma membrane fusion protein</fullName>
    </submittedName>
</protein>
<accession>A0AAD8J1K2</accession>
<evidence type="ECO:0000313" key="1">
    <source>
        <dbReference type="EMBL" id="KAK1395631.1"/>
    </source>
</evidence>
<name>A0AAD8J1K2_9APIA</name>
<dbReference type="GO" id="GO:0009507">
    <property type="term" value="C:chloroplast"/>
    <property type="evidence" value="ECO:0007669"/>
    <property type="project" value="TreeGrafter"/>
</dbReference>
<organism evidence="1 2">
    <name type="scientific">Heracleum sosnowskyi</name>
    <dbReference type="NCBI Taxonomy" id="360622"/>
    <lineage>
        <taxon>Eukaryota</taxon>
        <taxon>Viridiplantae</taxon>
        <taxon>Streptophyta</taxon>
        <taxon>Embryophyta</taxon>
        <taxon>Tracheophyta</taxon>
        <taxon>Spermatophyta</taxon>
        <taxon>Magnoliopsida</taxon>
        <taxon>eudicotyledons</taxon>
        <taxon>Gunneridae</taxon>
        <taxon>Pentapetalae</taxon>
        <taxon>asterids</taxon>
        <taxon>campanulids</taxon>
        <taxon>Apiales</taxon>
        <taxon>Apiaceae</taxon>
        <taxon>Apioideae</taxon>
        <taxon>apioid superclade</taxon>
        <taxon>Tordylieae</taxon>
        <taxon>Tordyliinae</taxon>
        <taxon>Heracleum</taxon>
    </lineage>
</organism>
<reference evidence="1" key="2">
    <citation type="submission" date="2023-05" db="EMBL/GenBank/DDBJ databases">
        <authorList>
            <person name="Schelkunov M.I."/>
        </authorList>
    </citation>
    <scope>NUCLEOTIDE SEQUENCE</scope>
    <source>
        <strain evidence="1">Hsosn_3</strain>
        <tissue evidence="1">Leaf</tissue>
    </source>
</reference>
<evidence type="ECO:0000313" key="2">
    <source>
        <dbReference type="Proteomes" id="UP001237642"/>
    </source>
</evidence>
<dbReference type="PANTHER" id="PTHR36398">
    <property type="entry name" value="PLASMA MEMBRANE FUSION PROTEIN"/>
    <property type="match status" value="1"/>
</dbReference>